<sequence length="250" mass="28326">MCLMPTVFSAKKVNSATPAASTNLNPSRRLGDLEKQSTGQLKDDERRAINGQLGDGDVHLLPGHTHSPLAAYNFCPDKVAFVNEDPEEKVILLLRRHPLTNIGWILALFPLIILPGFATALFPFELLPVEFQTVLLVFWYLFVFGFALQRFLGWFFNVNIISDERVIDVNFVNLVYREVTDANVDEIQEVTVEMGGAIWTFFNFGNVLVQTAADVPRIVFEAVPQPDRVAKILRELRLQEEQEKIEGRVR</sequence>
<feature type="transmembrane region" description="Helical" evidence="2">
    <location>
        <begin position="102"/>
        <end position="124"/>
    </location>
</feature>
<dbReference type="EMBL" id="LBXL01000031">
    <property type="protein sequence ID" value="KKR29400.1"/>
    <property type="molecule type" value="Genomic_DNA"/>
</dbReference>
<evidence type="ECO:0000256" key="2">
    <source>
        <dbReference type="SAM" id="Phobius"/>
    </source>
</evidence>
<proteinExistence type="predicted"/>
<evidence type="ECO:0000256" key="1">
    <source>
        <dbReference type="SAM" id="MobiDB-lite"/>
    </source>
</evidence>
<keyword evidence="2" id="KW-1133">Transmembrane helix</keyword>
<evidence type="ECO:0000313" key="3">
    <source>
        <dbReference type="EMBL" id="KKR29400.1"/>
    </source>
</evidence>
<dbReference type="AlphaFoldDB" id="A0A0G0S3X6"/>
<accession>A0A0G0S3X6</accession>
<protein>
    <recommendedName>
        <fullName evidence="5">DUF304 domain-containing protein</fullName>
    </recommendedName>
</protein>
<keyword evidence="2" id="KW-0472">Membrane</keyword>
<reference evidence="3 4" key="1">
    <citation type="journal article" date="2015" name="Nature">
        <title>rRNA introns, odd ribosomes, and small enigmatic genomes across a large radiation of phyla.</title>
        <authorList>
            <person name="Brown C.T."/>
            <person name="Hug L.A."/>
            <person name="Thomas B.C."/>
            <person name="Sharon I."/>
            <person name="Castelle C.J."/>
            <person name="Singh A."/>
            <person name="Wilkins M.J."/>
            <person name="Williams K.H."/>
            <person name="Banfield J.F."/>
        </authorList>
    </citation>
    <scope>NUCLEOTIDE SEQUENCE [LARGE SCALE GENOMIC DNA]</scope>
</reference>
<dbReference type="Proteomes" id="UP000034793">
    <property type="component" value="Unassembled WGS sequence"/>
</dbReference>
<organism evidence="3 4">
    <name type="scientific">Candidatus Woesebacteria bacterium GW2011_GWA1_39_8</name>
    <dbReference type="NCBI Taxonomy" id="1618552"/>
    <lineage>
        <taxon>Bacteria</taxon>
        <taxon>Candidatus Woeseibacteriota</taxon>
    </lineage>
</organism>
<name>A0A0G0S3X6_9BACT</name>
<evidence type="ECO:0000313" key="4">
    <source>
        <dbReference type="Proteomes" id="UP000034793"/>
    </source>
</evidence>
<feature type="region of interest" description="Disordered" evidence="1">
    <location>
        <begin position="18"/>
        <end position="41"/>
    </location>
</feature>
<keyword evidence="2" id="KW-0812">Transmembrane</keyword>
<comment type="caution">
    <text evidence="3">The sequence shown here is derived from an EMBL/GenBank/DDBJ whole genome shotgun (WGS) entry which is preliminary data.</text>
</comment>
<evidence type="ECO:0008006" key="5">
    <source>
        <dbReference type="Google" id="ProtNLM"/>
    </source>
</evidence>
<gene>
    <name evidence="3" type="ORF">UT61_C0031G0003</name>
</gene>
<feature type="compositionally biased region" description="Basic and acidic residues" evidence="1">
    <location>
        <begin position="29"/>
        <end position="41"/>
    </location>
</feature>
<feature type="transmembrane region" description="Helical" evidence="2">
    <location>
        <begin position="136"/>
        <end position="156"/>
    </location>
</feature>